<dbReference type="GO" id="GO:0005886">
    <property type="term" value="C:plasma membrane"/>
    <property type="evidence" value="ECO:0007669"/>
    <property type="project" value="TreeGrafter"/>
</dbReference>
<dbReference type="GO" id="GO:0006886">
    <property type="term" value="P:intracellular protein transport"/>
    <property type="evidence" value="ECO:0007669"/>
    <property type="project" value="InterPro"/>
</dbReference>
<dbReference type="InterPro" id="IPR001901">
    <property type="entry name" value="Translocase_SecE/Sec61-g"/>
</dbReference>
<dbReference type="GO" id="GO:0009306">
    <property type="term" value="P:protein secretion"/>
    <property type="evidence" value="ECO:0007669"/>
    <property type="project" value="InterPro"/>
</dbReference>
<evidence type="ECO:0000313" key="11">
    <source>
        <dbReference type="Proteomes" id="UP000824201"/>
    </source>
</evidence>
<dbReference type="Proteomes" id="UP000824201">
    <property type="component" value="Unassembled WGS sequence"/>
</dbReference>
<evidence type="ECO:0000256" key="2">
    <source>
        <dbReference type="ARBA" id="ARBA00022448"/>
    </source>
</evidence>
<comment type="caution">
    <text evidence="10">The sequence shown here is derived from an EMBL/GenBank/DDBJ whole genome shotgun (WGS) entry which is preliminary data.</text>
</comment>
<evidence type="ECO:0000256" key="3">
    <source>
        <dbReference type="ARBA" id="ARBA00022475"/>
    </source>
</evidence>
<feature type="transmembrane region" description="Helical" evidence="9">
    <location>
        <begin position="45"/>
        <end position="68"/>
    </location>
</feature>
<dbReference type="PANTHER" id="PTHR33910">
    <property type="entry name" value="PROTEIN TRANSLOCASE SUBUNIT SECE"/>
    <property type="match status" value="1"/>
</dbReference>
<reference evidence="10" key="1">
    <citation type="submission" date="2020-10" db="EMBL/GenBank/DDBJ databases">
        <authorList>
            <person name="Gilroy R."/>
        </authorList>
    </citation>
    <scope>NUCLEOTIDE SEQUENCE</scope>
    <source>
        <strain evidence="10">ChiW13-3771</strain>
    </source>
</reference>
<evidence type="ECO:0000256" key="8">
    <source>
        <dbReference type="ARBA" id="ARBA00023136"/>
    </source>
</evidence>
<dbReference type="AlphaFoldDB" id="A0A9D1JDK3"/>
<sequence>MEETGKVKKKQKDAKKEKSFFKGLQTEFKKIIWPDKESLWRQTTVVLIISIIMCGFIRLIDILVQFGVEFIVK</sequence>
<name>A0A9D1JDK3_9FIRM</name>
<evidence type="ECO:0000256" key="4">
    <source>
        <dbReference type="ARBA" id="ARBA00022692"/>
    </source>
</evidence>
<reference evidence="10" key="2">
    <citation type="journal article" date="2021" name="PeerJ">
        <title>Extensive microbial diversity within the chicken gut microbiome revealed by metagenomics and culture.</title>
        <authorList>
            <person name="Gilroy R."/>
            <person name="Ravi A."/>
            <person name="Getino M."/>
            <person name="Pursley I."/>
            <person name="Horton D.L."/>
            <person name="Alikhan N.F."/>
            <person name="Baker D."/>
            <person name="Gharbi K."/>
            <person name="Hall N."/>
            <person name="Watson M."/>
            <person name="Adriaenssens E.M."/>
            <person name="Foster-Nyarko E."/>
            <person name="Jarju S."/>
            <person name="Secka A."/>
            <person name="Antonio M."/>
            <person name="Oren A."/>
            <person name="Chaudhuri R.R."/>
            <person name="La Ragione R."/>
            <person name="Hildebrand F."/>
            <person name="Pallen M.J."/>
        </authorList>
    </citation>
    <scope>NUCLEOTIDE SEQUENCE</scope>
    <source>
        <strain evidence="10">ChiW13-3771</strain>
    </source>
</reference>
<dbReference type="EMBL" id="DVHN01000072">
    <property type="protein sequence ID" value="HIR88591.1"/>
    <property type="molecule type" value="Genomic_DNA"/>
</dbReference>
<dbReference type="NCBIfam" id="TIGR00964">
    <property type="entry name" value="secE_bact"/>
    <property type="match status" value="1"/>
</dbReference>
<accession>A0A9D1JDK3</accession>
<evidence type="ECO:0000256" key="7">
    <source>
        <dbReference type="ARBA" id="ARBA00023010"/>
    </source>
</evidence>
<dbReference type="InterPro" id="IPR005807">
    <property type="entry name" value="SecE_bac"/>
</dbReference>
<keyword evidence="4 9" id="KW-0812">Transmembrane</keyword>
<evidence type="ECO:0000256" key="5">
    <source>
        <dbReference type="ARBA" id="ARBA00022927"/>
    </source>
</evidence>
<keyword evidence="6 9" id="KW-1133">Transmembrane helix</keyword>
<dbReference type="GO" id="GO:0008320">
    <property type="term" value="F:protein transmembrane transporter activity"/>
    <property type="evidence" value="ECO:0007669"/>
    <property type="project" value="InterPro"/>
</dbReference>
<dbReference type="PROSITE" id="PS01067">
    <property type="entry name" value="SECE_SEC61G"/>
    <property type="match status" value="1"/>
</dbReference>
<organism evidence="10 11">
    <name type="scientific">Candidatus Fimimorpha faecalis</name>
    <dbReference type="NCBI Taxonomy" id="2840824"/>
    <lineage>
        <taxon>Bacteria</taxon>
        <taxon>Bacillati</taxon>
        <taxon>Bacillota</taxon>
        <taxon>Clostridia</taxon>
        <taxon>Eubacteriales</taxon>
        <taxon>Candidatus Fimimorpha</taxon>
    </lineage>
</organism>
<evidence type="ECO:0000256" key="1">
    <source>
        <dbReference type="ARBA" id="ARBA00004370"/>
    </source>
</evidence>
<keyword evidence="8 9" id="KW-0472">Membrane</keyword>
<proteinExistence type="predicted"/>
<evidence type="ECO:0000256" key="6">
    <source>
        <dbReference type="ARBA" id="ARBA00022989"/>
    </source>
</evidence>
<protein>
    <submittedName>
        <fullName evidence="10">Preprotein translocase subunit SecE</fullName>
    </submittedName>
</protein>
<keyword evidence="5" id="KW-0653">Protein transport</keyword>
<dbReference type="GO" id="GO:0006605">
    <property type="term" value="P:protein targeting"/>
    <property type="evidence" value="ECO:0007669"/>
    <property type="project" value="InterPro"/>
</dbReference>
<comment type="subcellular location">
    <subcellularLocation>
        <location evidence="1">Membrane</location>
    </subcellularLocation>
</comment>
<keyword evidence="7" id="KW-0811">Translocation</keyword>
<evidence type="ECO:0000256" key="9">
    <source>
        <dbReference type="SAM" id="Phobius"/>
    </source>
</evidence>
<dbReference type="Gene3D" id="1.20.5.1030">
    <property type="entry name" value="Preprotein translocase secy subunit"/>
    <property type="match status" value="1"/>
</dbReference>
<keyword evidence="2" id="KW-0813">Transport</keyword>
<evidence type="ECO:0000313" key="10">
    <source>
        <dbReference type="EMBL" id="HIR88591.1"/>
    </source>
</evidence>
<dbReference type="InterPro" id="IPR038379">
    <property type="entry name" value="SecE_sf"/>
</dbReference>
<keyword evidence="3" id="KW-1003">Cell membrane</keyword>
<dbReference type="GO" id="GO:0043952">
    <property type="term" value="P:protein transport by the Sec complex"/>
    <property type="evidence" value="ECO:0007669"/>
    <property type="project" value="TreeGrafter"/>
</dbReference>
<dbReference type="Pfam" id="PF00584">
    <property type="entry name" value="SecE"/>
    <property type="match status" value="1"/>
</dbReference>
<gene>
    <name evidence="10" type="primary">secE</name>
    <name evidence="10" type="ORF">IAC96_06520</name>
</gene>
<dbReference type="PANTHER" id="PTHR33910:SF1">
    <property type="entry name" value="PROTEIN TRANSLOCASE SUBUNIT SECE"/>
    <property type="match status" value="1"/>
</dbReference>